<dbReference type="EMBL" id="CP018076">
    <property type="protein sequence ID" value="APE45037.1"/>
    <property type="molecule type" value="Genomic_DNA"/>
</dbReference>
<reference evidence="1 2" key="1">
    <citation type="submission" date="2016-11" db="EMBL/GenBank/DDBJ databases">
        <title>Complete genome sequence of Sulfitobacter sp. AM1-D1, a toxic bacteria associated with marine dinoflagellate Alexandrium minutum in East China Sea.</title>
        <authorList>
            <person name="Yang Q."/>
            <person name="Zhang X."/>
            <person name="Tian X."/>
        </authorList>
    </citation>
    <scope>NUCLEOTIDE SEQUENCE [LARGE SCALE GENOMIC DNA]</scope>
    <source>
        <strain evidence="1 2">AM1-D1</strain>
    </source>
</reference>
<dbReference type="InterPro" id="IPR021251">
    <property type="entry name" value="DUF2793"/>
</dbReference>
<evidence type="ECO:0000313" key="2">
    <source>
        <dbReference type="Proteomes" id="UP000181897"/>
    </source>
</evidence>
<gene>
    <name evidence="1" type="ORF">BOO69_17685</name>
</gene>
<sequence>MSETSPSLALPYLQPAQAQKHVTHNEALRILDAVTQLSVLSATLDTPPALPEEGDRHIVGPGATAAWAGQEHDIAIWVDSTWQFFAPRPGWRADVTPTGETLRFDGTVWVAPALAELQNLESVGINASADGTNRLAVSSDATLFTHDGSGHQLKLNKAAEGDTASVLFQTGFAGRAEIGTTGADDFTIKVSADGTSFLRAIHIEPVTGTITIGEASGTRNLLVLAHDAPSVQVRNTGGSGGASFIMTDDPSGGDWKFKITGAGDFKLRNEAGAQDVLKIDMLSMVTSHFGPVQLMDYTVATLPDAAAAGAGAQVFVTNEAGGAVPAFSDGASWRRVTDRAVVS</sequence>
<accession>A0A1J0WL78</accession>
<dbReference type="Pfam" id="PF10983">
    <property type="entry name" value="DUF2793"/>
    <property type="match status" value="1"/>
</dbReference>
<protein>
    <recommendedName>
        <fullName evidence="3">DUF2793 domain-containing protein</fullName>
    </recommendedName>
</protein>
<dbReference type="RefSeq" id="WP_071973384.1">
    <property type="nucleotide sequence ID" value="NZ_CP018076.1"/>
</dbReference>
<dbReference type="STRING" id="1917485.BOO69_17685"/>
<dbReference type="Proteomes" id="UP000181897">
    <property type="component" value="Chromosome"/>
</dbReference>
<proteinExistence type="predicted"/>
<dbReference type="OrthoDB" id="564699at2"/>
<evidence type="ECO:0000313" key="1">
    <source>
        <dbReference type="EMBL" id="APE45037.1"/>
    </source>
</evidence>
<keyword evidence="2" id="KW-1185">Reference proteome</keyword>
<organism evidence="1 2">
    <name type="scientific">Sulfitobacter alexandrii</name>
    <dbReference type="NCBI Taxonomy" id="1917485"/>
    <lineage>
        <taxon>Bacteria</taxon>
        <taxon>Pseudomonadati</taxon>
        <taxon>Pseudomonadota</taxon>
        <taxon>Alphaproteobacteria</taxon>
        <taxon>Rhodobacterales</taxon>
        <taxon>Roseobacteraceae</taxon>
        <taxon>Sulfitobacter</taxon>
    </lineage>
</organism>
<evidence type="ECO:0008006" key="3">
    <source>
        <dbReference type="Google" id="ProtNLM"/>
    </source>
</evidence>
<name>A0A1J0WL78_9RHOB</name>
<dbReference type="KEGG" id="suam:BOO69_17685"/>
<dbReference type="AlphaFoldDB" id="A0A1J0WL78"/>